<accession>A0A6H1U4T6</accession>
<evidence type="ECO:0000313" key="7">
    <source>
        <dbReference type="Proteomes" id="UP000500857"/>
    </source>
</evidence>
<evidence type="ECO:0000259" key="5">
    <source>
        <dbReference type="PROSITE" id="PS50887"/>
    </source>
</evidence>
<dbReference type="SMART" id="SM00052">
    <property type="entry name" value="EAL"/>
    <property type="match status" value="1"/>
</dbReference>
<dbReference type="CDD" id="cd01949">
    <property type="entry name" value="GGDEF"/>
    <property type="match status" value="1"/>
</dbReference>
<dbReference type="PANTHER" id="PTHR44757">
    <property type="entry name" value="DIGUANYLATE CYCLASE DGCP"/>
    <property type="match status" value="1"/>
</dbReference>
<proteinExistence type="predicted"/>
<dbReference type="InterPro" id="IPR000160">
    <property type="entry name" value="GGDEF_dom"/>
</dbReference>
<dbReference type="Gene3D" id="3.40.50.2300">
    <property type="match status" value="1"/>
</dbReference>
<dbReference type="Pfam" id="PF00563">
    <property type="entry name" value="EAL"/>
    <property type="match status" value="1"/>
</dbReference>
<dbReference type="SUPFAM" id="SSF141868">
    <property type="entry name" value="EAL domain-like"/>
    <property type="match status" value="1"/>
</dbReference>
<dbReference type="PROSITE" id="PS50883">
    <property type="entry name" value="EAL"/>
    <property type="match status" value="1"/>
</dbReference>
<dbReference type="FunFam" id="3.20.20.450:FF:000001">
    <property type="entry name" value="Cyclic di-GMP phosphodiesterase yahA"/>
    <property type="match status" value="1"/>
</dbReference>
<evidence type="ECO:0000259" key="3">
    <source>
        <dbReference type="PROSITE" id="PS50110"/>
    </source>
</evidence>
<dbReference type="PROSITE" id="PS50887">
    <property type="entry name" value="GGDEF"/>
    <property type="match status" value="1"/>
</dbReference>
<dbReference type="Proteomes" id="UP000500857">
    <property type="component" value="Chromosome"/>
</dbReference>
<dbReference type="RefSeq" id="WP_168570787.1">
    <property type="nucleotide sequence ID" value="NZ_CP051167.1"/>
</dbReference>
<dbReference type="GO" id="GO:0000160">
    <property type="term" value="P:phosphorelay signal transduction system"/>
    <property type="evidence" value="ECO:0007669"/>
    <property type="project" value="InterPro"/>
</dbReference>
<dbReference type="SMART" id="SM00448">
    <property type="entry name" value="REC"/>
    <property type="match status" value="1"/>
</dbReference>
<dbReference type="InterPro" id="IPR052155">
    <property type="entry name" value="Biofilm_reg_signaling"/>
</dbReference>
<dbReference type="InterPro" id="IPR001633">
    <property type="entry name" value="EAL_dom"/>
</dbReference>
<dbReference type="InterPro" id="IPR001789">
    <property type="entry name" value="Sig_transdc_resp-reg_receiver"/>
</dbReference>
<evidence type="ECO:0000256" key="1">
    <source>
        <dbReference type="PROSITE-ProRule" id="PRU00169"/>
    </source>
</evidence>
<feature type="domain" description="Response regulatory" evidence="3">
    <location>
        <begin position="12"/>
        <end position="128"/>
    </location>
</feature>
<feature type="modified residue" description="4-aspartylphosphate" evidence="1">
    <location>
        <position position="61"/>
    </location>
</feature>
<reference evidence="6 7" key="1">
    <citation type="submission" date="2020-04" db="EMBL/GenBank/DDBJ databases">
        <authorList>
            <person name="Basu S."/>
            <person name="Maruthanayagam V."/>
            <person name="Chakraborty S."/>
            <person name="Pramanik A."/>
            <person name="Mukherjee J."/>
            <person name="Brink B."/>
        </authorList>
    </citation>
    <scope>NUCLEOTIDE SEQUENCE [LARGE SCALE GENOMIC DNA]</scope>
    <source>
        <strain evidence="6 7">AP17</strain>
    </source>
</reference>
<dbReference type="Gene3D" id="3.20.20.450">
    <property type="entry name" value="EAL domain"/>
    <property type="match status" value="1"/>
</dbReference>
<dbReference type="PROSITE" id="PS50110">
    <property type="entry name" value="RESPONSE_REGULATORY"/>
    <property type="match status" value="1"/>
</dbReference>
<dbReference type="SUPFAM" id="SSF55073">
    <property type="entry name" value="Nucleotide cyclase"/>
    <property type="match status" value="1"/>
</dbReference>
<name>A0A6H1U4T6_9CYAN</name>
<evidence type="ECO:0000256" key="2">
    <source>
        <dbReference type="SAM" id="Coils"/>
    </source>
</evidence>
<feature type="domain" description="EAL" evidence="4">
    <location>
        <begin position="361"/>
        <end position="623"/>
    </location>
</feature>
<keyword evidence="7" id="KW-1185">Reference proteome</keyword>
<protein>
    <submittedName>
        <fullName evidence="6">EAL domain-containing protein</fullName>
    </submittedName>
</protein>
<evidence type="ECO:0000259" key="4">
    <source>
        <dbReference type="PROSITE" id="PS50883"/>
    </source>
</evidence>
<gene>
    <name evidence="6" type="ORF">HCG48_20280</name>
</gene>
<organism evidence="6 7">
    <name type="scientific">Oxynema aestuarii AP17</name>
    <dbReference type="NCBI Taxonomy" id="2064643"/>
    <lineage>
        <taxon>Bacteria</taxon>
        <taxon>Bacillati</taxon>
        <taxon>Cyanobacteriota</taxon>
        <taxon>Cyanophyceae</taxon>
        <taxon>Oscillatoriophycideae</taxon>
        <taxon>Oscillatoriales</taxon>
        <taxon>Oscillatoriaceae</taxon>
        <taxon>Oxynema</taxon>
        <taxon>Oxynema aestuarii</taxon>
    </lineage>
</organism>
<dbReference type="CDD" id="cd01948">
    <property type="entry name" value="EAL"/>
    <property type="match status" value="1"/>
</dbReference>
<keyword evidence="2" id="KW-0175">Coiled coil</keyword>
<dbReference type="CDD" id="cd19920">
    <property type="entry name" value="REC_PA4781-like"/>
    <property type="match status" value="1"/>
</dbReference>
<dbReference type="PANTHER" id="PTHR44757:SF2">
    <property type="entry name" value="BIOFILM ARCHITECTURE MAINTENANCE PROTEIN MBAA"/>
    <property type="match status" value="1"/>
</dbReference>
<dbReference type="Pfam" id="PF00990">
    <property type="entry name" value="GGDEF"/>
    <property type="match status" value="1"/>
</dbReference>
<dbReference type="Pfam" id="PF00072">
    <property type="entry name" value="Response_reg"/>
    <property type="match status" value="1"/>
</dbReference>
<keyword evidence="1" id="KW-0597">Phosphoprotein</keyword>
<dbReference type="NCBIfam" id="TIGR00254">
    <property type="entry name" value="GGDEF"/>
    <property type="match status" value="1"/>
</dbReference>
<dbReference type="AlphaFoldDB" id="A0A6H1U4T6"/>
<dbReference type="SUPFAM" id="SSF52172">
    <property type="entry name" value="CheY-like"/>
    <property type="match status" value="1"/>
</dbReference>
<dbReference type="InterPro" id="IPR035919">
    <property type="entry name" value="EAL_sf"/>
</dbReference>
<evidence type="ECO:0000313" key="6">
    <source>
        <dbReference type="EMBL" id="QIZ72639.1"/>
    </source>
</evidence>
<dbReference type="KEGG" id="oxy:HCG48_20280"/>
<feature type="coiled-coil region" evidence="2">
    <location>
        <begin position="123"/>
        <end position="175"/>
    </location>
</feature>
<dbReference type="InterPro" id="IPR011006">
    <property type="entry name" value="CheY-like_superfamily"/>
</dbReference>
<sequence length="627" mass="70970">MNSDRGDTWKANILIVDDTPENLRLLSAALMERGYKVRNAISGRMALMGAKAAPPDLILLDIKMPDMNGYEVCRRLKEDPQMHEIPVIFLSALDAVFDKVKAFTVGGVDYISKPFHLEEVLVRVENQLTIRKAKAQVRQLNSELERRVHQRTAQLQAANQELERQISERQRIEQKLIYMASHDALTGLPNRTLFLKQLETAIARTEPDREDCFAVLFLDCDRFKVINDSLGHLFGDRLLVAIARRLQELLDRSVPHPNDNLNTLARLGGDEFTILLDPIADLTAATELAETIQSALTLPFQLDDYEVFINVSIGIVLGCSTYTQPEHVLRDADNAMYRAKALGKARYQVFDRHMHQRAVTLLQLETDLRLAIEREEFVVYYQPIVSLQTRKIEGFEALVRWEHPKRGFISPGEFIPAAEETGAIVPIGLLVLRQACHQLHQWQNQCLLDTRSSLAEELSISVNLSVKQFSQANLIEKIDEILGETNLNSCRLKLEITESAIMDNPEAANKVLQKLRQRHIQLCIDDFGTGYSSLSYLHHFPVDSLKIDRSFIRRLQEGNKNLEIVTAIVTLSQNLAMQVVAEGVETATQATMLKNLGCEFGQGYFFAKAIDAATAEQLLFSPPNWQF</sequence>
<feature type="domain" description="GGDEF" evidence="5">
    <location>
        <begin position="211"/>
        <end position="352"/>
    </location>
</feature>
<dbReference type="EMBL" id="CP051167">
    <property type="protein sequence ID" value="QIZ72639.1"/>
    <property type="molecule type" value="Genomic_DNA"/>
</dbReference>
<dbReference type="Gene3D" id="3.30.70.270">
    <property type="match status" value="1"/>
</dbReference>
<dbReference type="SMART" id="SM00267">
    <property type="entry name" value="GGDEF"/>
    <property type="match status" value="1"/>
</dbReference>
<dbReference type="InterPro" id="IPR043128">
    <property type="entry name" value="Rev_trsase/Diguanyl_cyclase"/>
</dbReference>
<dbReference type="InterPro" id="IPR029787">
    <property type="entry name" value="Nucleotide_cyclase"/>
</dbReference>